<dbReference type="Gene3D" id="3.40.640.10">
    <property type="entry name" value="Type I PLP-dependent aspartate aminotransferase-like (Major domain)"/>
    <property type="match status" value="1"/>
</dbReference>
<evidence type="ECO:0000256" key="3">
    <source>
        <dbReference type="ARBA" id="ARBA00022898"/>
    </source>
</evidence>
<accession>A0A5C5ZS78</accession>
<name>A0A5C5ZS78_9BACT</name>
<dbReference type="AlphaFoldDB" id="A0A5C5ZS78"/>
<keyword evidence="6" id="KW-0012">Acyltransferase</keyword>
<dbReference type="EC" id="2.3.1.47" evidence="6"/>
<evidence type="ECO:0000259" key="5">
    <source>
        <dbReference type="Pfam" id="PF00155"/>
    </source>
</evidence>
<dbReference type="SUPFAM" id="SSF53383">
    <property type="entry name" value="PLP-dependent transferases"/>
    <property type="match status" value="1"/>
</dbReference>
<keyword evidence="7" id="KW-1185">Reference proteome</keyword>
<dbReference type="Pfam" id="PF00155">
    <property type="entry name" value="Aminotran_1_2"/>
    <property type="match status" value="1"/>
</dbReference>
<dbReference type="Gene3D" id="3.90.1150.10">
    <property type="entry name" value="Aspartate Aminotransferase, domain 1"/>
    <property type="match status" value="1"/>
</dbReference>
<dbReference type="PROSITE" id="PS00599">
    <property type="entry name" value="AA_TRANSFER_CLASS_2"/>
    <property type="match status" value="1"/>
</dbReference>
<dbReference type="PANTHER" id="PTHR13693">
    <property type="entry name" value="CLASS II AMINOTRANSFERASE/8-AMINO-7-OXONONANOATE SYNTHASE"/>
    <property type="match status" value="1"/>
</dbReference>
<evidence type="ECO:0000313" key="7">
    <source>
        <dbReference type="Proteomes" id="UP000315440"/>
    </source>
</evidence>
<evidence type="ECO:0000313" key="6">
    <source>
        <dbReference type="EMBL" id="TWT90392.1"/>
    </source>
</evidence>
<dbReference type="GO" id="GO:0030170">
    <property type="term" value="F:pyridoxal phosphate binding"/>
    <property type="evidence" value="ECO:0007669"/>
    <property type="project" value="InterPro"/>
</dbReference>
<feature type="domain" description="Aminotransferase class I/classII large" evidence="5">
    <location>
        <begin position="27"/>
        <end position="373"/>
    </location>
</feature>
<evidence type="ECO:0000256" key="4">
    <source>
        <dbReference type="RuleBase" id="RU003693"/>
    </source>
</evidence>
<evidence type="ECO:0000256" key="2">
    <source>
        <dbReference type="ARBA" id="ARBA00022679"/>
    </source>
</evidence>
<dbReference type="GO" id="GO:0008710">
    <property type="term" value="F:8-amino-7-oxononanoate synthase activity"/>
    <property type="evidence" value="ECO:0007669"/>
    <property type="project" value="UniProtKB-EC"/>
</dbReference>
<evidence type="ECO:0000256" key="1">
    <source>
        <dbReference type="ARBA" id="ARBA00001933"/>
    </source>
</evidence>
<reference evidence="6 7" key="1">
    <citation type="submission" date="2019-02" db="EMBL/GenBank/DDBJ databases">
        <title>Deep-cultivation of Planctomycetes and their phenomic and genomic characterization uncovers novel biology.</title>
        <authorList>
            <person name="Wiegand S."/>
            <person name="Jogler M."/>
            <person name="Boedeker C."/>
            <person name="Pinto D."/>
            <person name="Vollmers J."/>
            <person name="Rivas-Marin E."/>
            <person name="Kohn T."/>
            <person name="Peeters S.H."/>
            <person name="Heuer A."/>
            <person name="Rast P."/>
            <person name="Oberbeckmann S."/>
            <person name="Bunk B."/>
            <person name="Jeske O."/>
            <person name="Meyerdierks A."/>
            <person name="Storesund J.E."/>
            <person name="Kallscheuer N."/>
            <person name="Luecker S."/>
            <person name="Lage O.M."/>
            <person name="Pohl T."/>
            <person name="Merkel B.J."/>
            <person name="Hornburger P."/>
            <person name="Mueller R.-W."/>
            <person name="Bruemmer F."/>
            <person name="Labrenz M."/>
            <person name="Spormann A.M."/>
            <person name="Op Den Camp H."/>
            <person name="Overmann J."/>
            <person name="Amann R."/>
            <person name="Jetten M.S.M."/>
            <person name="Mascher T."/>
            <person name="Medema M.H."/>
            <person name="Devos D.P."/>
            <person name="Kaster A.-K."/>
            <person name="Ovreas L."/>
            <person name="Rohde M."/>
            <person name="Galperin M.Y."/>
            <person name="Jogler C."/>
        </authorList>
    </citation>
    <scope>NUCLEOTIDE SEQUENCE [LARGE SCALE GENOMIC DNA]</scope>
    <source>
        <strain evidence="6 7">Mal64</strain>
    </source>
</reference>
<dbReference type="Proteomes" id="UP000315440">
    <property type="component" value="Unassembled WGS sequence"/>
</dbReference>
<dbReference type="InterPro" id="IPR050087">
    <property type="entry name" value="AON_synthase_class-II"/>
</dbReference>
<keyword evidence="2 6" id="KW-0808">Transferase</keyword>
<organism evidence="6 7">
    <name type="scientific">Pseudobythopirellula maris</name>
    <dbReference type="NCBI Taxonomy" id="2527991"/>
    <lineage>
        <taxon>Bacteria</taxon>
        <taxon>Pseudomonadati</taxon>
        <taxon>Planctomycetota</taxon>
        <taxon>Planctomycetia</taxon>
        <taxon>Pirellulales</taxon>
        <taxon>Lacipirellulaceae</taxon>
        <taxon>Pseudobythopirellula</taxon>
    </lineage>
</organism>
<proteinExistence type="inferred from homology"/>
<protein>
    <submittedName>
        <fullName evidence="6">8-amino-7-oxononanoate synthase 2</fullName>
        <ecNumber evidence="6">2.3.1.47</ecNumber>
    </submittedName>
</protein>
<keyword evidence="3 4" id="KW-0663">Pyridoxal phosphate</keyword>
<dbReference type="RefSeq" id="WP_197525431.1">
    <property type="nucleotide sequence ID" value="NZ_SJPQ01000001.1"/>
</dbReference>
<dbReference type="InterPro" id="IPR001917">
    <property type="entry name" value="Aminotrans_II_pyridoxalP_BS"/>
</dbReference>
<dbReference type="InterPro" id="IPR015424">
    <property type="entry name" value="PyrdxlP-dep_Trfase"/>
</dbReference>
<dbReference type="InterPro" id="IPR015422">
    <property type="entry name" value="PyrdxlP-dep_Trfase_small"/>
</dbReference>
<comment type="caution">
    <text evidence="6">The sequence shown here is derived from an EMBL/GenBank/DDBJ whole genome shotgun (WGS) entry which is preliminary data.</text>
</comment>
<comment type="cofactor">
    <cofactor evidence="1 4">
        <name>pyridoxal 5'-phosphate</name>
        <dbReference type="ChEBI" id="CHEBI:597326"/>
    </cofactor>
</comment>
<gene>
    <name evidence="6" type="primary">bioF_1</name>
    <name evidence="6" type="ORF">Mal64_07810</name>
</gene>
<dbReference type="InterPro" id="IPR004839">
    <property type="entry name" value="Aminotransferase_I/II_large"/>
</dbReference>
<sequence length="379" mass="40247">MHMMQTGPGPRTTVDGKEYLYFCGTGYLGLQNDPRLLEAACEATRQFGLGTATSRSGYGTSSPVAEVERLAANYWGCESAFYFASGYMGNHVVLSALAESVDAVFLDAYAHYSIVDACRSFDLPVETFNHRDPQSLSEALSASLLPRQRPLVMSDGVFASSGALAPANDYLAVLAAYEGAALCLDDCHAFGVLGASGRGSFEHHGVDLDRINQTPDHDPATGVRLFAVGTLSKAFGAYGGIVCGSRVFIDLARRSSHYYSGASAPPTPVAAAAAAALQLIAENPERIARVQQNARRLKQGLKSLGLTTDDAPTPIAGLEIGNEQNMRRIQQAMAADGVLIAYSPEYSGIGPEGALRISVFATHSGEDLLQLLDCLSRRL</sequence>
<comment type="similarity">
    <text evidence="4">Belongs to the class-II pyridoxal-phosphate-dependent aminotransferase family.</text>
</comment>
<dbReference type="EMBL" id="SJPQ01000001">
    <property type="protein sequence ID" value="TWT90392.1"/>
    <property type="molecule type" value="Genomic_DNA"/>
</dbReference>
<dbReference type="InterPro" id="IPR015421">
    <property type="entry name" value="PyrdxlP-dep_Trfase_major"/>
</dbReference>